<dbReference type="KEGG" id="mgk:FSB76_06500"/>
<dbReference type="EMBL" id="CP042437">
    <property type="protein sequence ID" value="QEC75612.1"/>
    <property type="molecule type" value="Genomic_DNA"/>
</dbReference>
<organism evidence="1 2">
    <name type="scientific">Mucilaginibacter ginsenosidivorax</name>
    <dbReference type="NCBI Taxonomy" id="862126"/>
    <lineage>
        <taxon>Bacteria</taxon>
        <taxon>Pseudomonadati</taxon>
        <taxon>Bacteroidota</taxon>
        <taxon>Sphingobacteriia</taxon>
        <taxon>Sphingobacteriales</taxon>
        <taxon>Sphingobacteriaceae</taxon>
        <taxon>Mucilaginibacter</taxon>
    </lineage>
</organism>
<dbReference type="Proteomes" id="UP000321362">
    <property type="component" value="Chromosome"/>
</dbReference>
<protein>
    <recommendedName>
        <fullName evidence="3">Nuclear transport factor 2 family protein</fullName>
    </recommendedName>
</protein>
<evidence type="ECO:0000313" key="2">
    <source>
        <dbReference type="Proteomes" id="UP000321362"/>
    </source>
</evidence>
<dbReference type="RefSeq" id="WP_147052823.1">
    <property type="nucleotide sequence ID" value="NZ_CP042437.1"/>
</dbReference>
<evidence type="ECO:0000313" key="1">
    <source>
        <dbReference type="EMBL" id="QEC75612.1"/>
    </source>
</evidence>
<proteinExistence type="predicted"/>
<sequence>MAKDFKLPVSIDHLQKFADDTVSIDEFLSVFFGDDQNNANMRQGLASYFYDNGGSPEVREFDIVDAKFDTNDLTGSFKCIFTVYYFFTCSDIKNDKRENITWKFKIDDTNLTIAFVGEEPWVWDGD</sequence>
<dbReference type="AlphaFoldDB" id="A0A5B8VXF6"/>
<name>A0A5B8VXF6_9SPHI</name>
<evidence type="ECO:0008006" key="3">
    <source>
        <dbReference type="Google" id="ProtNLM"/>
    </source>
</evidence>
<gene>
    <name evidence="1" type="ORF">FSB76_06500</name>
</gene>
<reference evidence="1 2" key="1">
    <citation type="journal article" date="2013" name="J. Microbiol.">
        <title>Mucilaginibacter ginsenosidivorax sp. nov., with ginsenoside converting activity isolated from sediment.</title>
        <authorList>
            <person name="Kim J.K."/>
            <person name="Choi T.E."/>
            <person name="Liu Q.M."/>
            <person name="Park H.Y."/>
            <person name="Yi T.H."/>
            <person name="Yoon M.H."/>
            <person name="Kim S.C."/>
            <person name="Im W.T."/>
        </authorList>
    </citation>
    <scope>NUCLEOTIDE SEQUENCE [LARGE SCALE GENOMIC DNA]</scope>
    <source>
        <strain evidence="1 2">KHI28</strain>
    </source>
</reference>
<accession>A0A5B8VXF6</accession>
<keyword evidence="2" id="KW-1185">Reference proteome</keyword>
<dbReference type="OrthoDB" id="797337at2"/>